<reference evidence="1 3" key="2">
    <citation type="submission" date="2018-10" db="EMBL/GenBank/DDBJ databases">
        <title>Whole Genome of Vibrio owensii strain 170502, isolated from Acute Hepatopancreatic Necrosis Disease (AHPND) shrimp.</title>
        <authorList>
            <person name="Yan M."/>
            <person name="Wang X."/>
            <person name="Wang Y."/>
        </authorList>
    </citation>
    <scope>NUCLEOTIDE SEQUENCE [LARGE SCALE GENOMIC DNA]</scope>
    <source>
        <strain evidence="1 3">1700302</strain>
    </source>
</reference>
<dbReference type="AlphaFoldDB" id="A0AAP9GF41"/>
<name>A0AAP9GF41_9VIBR</name>
<evidence type="ECO:0000313" key="4">
    <source>
        <dbReference type="Proteomes" id="UP000390336"/>
    </source>
</evidence>
<evidence type="ECO:0000313" key="2">
    <source>
        <dbReference type="EMBL" id="QGH48637.1"/>
    </source>
</evidence>
<accession>A0AAP9GF41</accession>
<reference evidence="2" key="3">
    <citation type="submission" date="2019-11" db="EMBL/GenBank/DDBJ databases">
        <title>Complete genome sequence of Vibrio owensii SH-14 isolated from shrimp with acute hepatopancreatic necrosis diease.</title>
        <authorList>
            <person name="Liang X."/>
            <person name="Wang Y."/>
        </authorList>
    </citation>
    <scope>NUCLEOTIDE SEQUENCE</scope>
    <source>
        <strain evidence="2">SH14</strain>
    </source>
</reference>
<dbReference type="EMBL" id="CP045859">
    <property type="protein sequence ID" value="QGH48637.1"/>
    <property type="molecule type" value="Genomic_DNA"/>
</dbReference>
<gene>
    <name evidence="2" type="ORF">APZ19_16695</name>
    <name evidence="1" type="ORF">D0812_16950</name>
</gene>
<dbReference type="Proteomes" id="UP000272136">
    <property type="component" value="Chromosome 1"/>
</dbReference>
<evidence type="ECO:0000313" key="1">
    <source>
        <dbReference type="EMBL" id="AYO16001.1"/>
    </source>
</evidence>
<evidence type="ECO:0000313" key="3">
    <source>
        <dbReference type="Proteomes" id="UP000272136"/>
    </source>
</evidence>
<dbReference type="RefSeq" id="WP_054823164.1">
    <property type="nucleotide sequence ID" value="NZ_CP033137.1"/>
</dbReference>
<protein>
    <submittedName>
        <fullName evidence="2">Uncharacterized protein</fullName>
    </submittedName>
</protein>
<keyword evidence="3" id="KW-1185">Reference proteome</keyword>
<sequence length="154" mass="18058">MRKDNNLYTFDNWPVGTPERLIHGYWELGMMRFHTFDSECGKKLQDTYNRVNHGLGANVMYIDLTSMGDRYRYKSEILDIIRSDQQTWVWFVGCRALLENSLAGWLRSVLTTNNLNHVRVAFVLDSREQFNQIFQDYSAPFYQSTIALALSKNS</sequence>
<reference evidence="2 4" key="1">
    <citation type="journal article" date="2015" name="Genome Announc.">
        <title>Draft Genome Sequence of Vibrio owensii Strain SH-14, Which Causes Shrimp Acute Hepatopancreatic Necrosis Disease.</title>
        <authorList>
            <person name="Liu L."/>
            <person name="Xiao J."/>
            <person name="Xia X."/>
            <person name="Pan Y."/>
            <person name="Yan S."/>
            <person name="Wang Y."/>
        </authorList>
    </citation>
    <scope>NUCLEOTIDE SEQUENCE [LARGE SCALE GENOMIC DNA]</scope>
    <source>
        <strain evidence="2 4">SH14</strain>
    </source>
</reference>
<dbReference type="EMBL" id="CP033137">
    <property type="protein sequence ID" value="AYO16001.1"/>
    <property type="molecule type" value="Genomic_DNA"/>
</dbReference>
<dbReference type="Proteomes" id="UP000390336">
    <property type="component" value="Chromosome 1"/>
</dbReference>
<proteinExistence type="predicted"/>
<organism evidence="2 4">
    <name type="scientific">Vibrio owensii</name>
    <dbReference type="NCBI Taxonomy" id="696485"/>
    <lineage>
        <taxon>Bacteria</taxon>
        <taxon>Pseudomonadati</taxon>
        <taxon>Pseudomonadota</taxon>
        <taxon>Gammaproteobacteria</taxon>
        <taxon>Vibrionales</taxon>
        <taxon>Vibrionaceae</taxon>
        <taxon>Vibrio</taxon>
    </lineage>
</organism>